<dbReference type="EMBL" id="CP069213">
    <property type="protein sequence ID" value="QRH01939.1"/>
    <property type="molecule type" value="Genomic_DNA"/>
</dbReference>
<keyword evidence="2" id="KW-1185">Reference proteome</keyword>
<reference evidence="1 2" key="1">
    <citation type="journal article" date="2012" name="Antonie Van Leeuwenhoek">
        <title>Shewanella litorisediminis sp. nov., a gammaproteobacterium isolated from a tidal flat sediment.</title>
        <authorList>
            <person name="Lee M.H."/>
            <person name="Yoon J.H."/>
        </authorList>
    </citation>
    <scope>NUCLEOTIDE SEQUENCE [LARGE SCALE GENOMIC DNA]</scope>
    <source>
        <strain evidence="1 2">SMK1-12</strain>
    </source>
</reference>
<gene>
    <name evidence="1" type="ORF">JQC75_00375</name>
</gene>
<protein>
    <submittedName>
        <fullName evidence="1">Uncharacterized protein</fullName>
    </submittedName>
</protein>
<evidence type="ECO:0000313" key="1">
    <source>
        <dbReference type="EMBL" id="QRH01939.1"/>
    </source>
</evidence>
<accession>A0ABX7G3S5</accession>
<organism evidence="1 2">
    <name type="scientific">Shewanella litorisediminis</name>
    <dbReference type="NCBI Taxonomy" id="1173586"/>
    <lineage>
        <taxon>Bacteria</taxon>
        <taxon>Pseudomonadati</taxon>
        <taxon>Pseudomonadota</taxon>
        <taxon>Gammaproteobacteria</taxon>
        <taxon>Alteromonadales</taxon>
        <taxon>Shewanellaceae</taxon>
        <taxon>Shewanella</taxon>
    </lineage>
</organism>
<proteinExistence type="predicted"/>
<dbReference type="RefSeq" id="WP_203325600.1">
    <property type="nucleotide sequence ID" value="NZ_CP069213.1"/>
</dbReference>
<evidence type="ECO:0000313" key="2">
    <source>
        <dbReference type="Proteomes" id="UP000596252"/>
    </source>
</evidence>
<dbReference type="Proteomes" id="UP000596252">
    <property type="component" value="Chromosome"/>
</dbReference>
<name>A0ABX7G3S5_9GAMM</name>
<sequence length="160" mass="18274">MAIIGIVWSFFVFFMPMYLDSKPKETILKIADISGGYVDGLSFRIFNGGKSKTFIKSAEIVRPFYGGEGWYHIHTSAADVSLPVGETLVVKTDFIDKRIRPANVRNRFQPDEYDTCSIVVTYINSLGELAKTQEGYLCERLDDFVRFEEFEVKMNEKSVN</sequence>